<keyword evidence="4" id="KW-1185">Reference proteome</keyword>
<keyword evidence="1" id="KW-1133">Transmembrane helix</keyword>
<dbReference type="Pfam" id="PF00198">
    <property type="entry name" value="2-oxoacid_dh"/>
    <property type="match status" value="1"/>
</dbReference>
<evidence type="ECO:0000313" key="4">
    <source>
        <dbReference type="Proteomes" id="UP000281553"/>
    </source>
</evidence>
<dbReference type="GO" id="GO:0045254">
    <property type="term" value="C:pyruvate dehydrogenase complex"/>
    <property type="evidence" value="ECO:0007669"/>
    <property type="project" value="InterPro"/>
</dbReference>
<dbReference type="InterPro" id="IPR001078">
    <property type="entry name" value="2-oxoacid_DH_actylTfrase"/>
</dbReference>
<dbReference type="OrthoDB" id="537444at2759"/>
<proteinExistence type="predicted"/>
<dbReference type="InterPro" id="IPR023213">
    <property type="entry name" value="CAT-like_dom_sf"/>
</dbReference>
<organism evidence="3 4">
    <name type="scientific">Dibothriocephalus latus</name>
    <name type="common">Fish tapeworm</name>
    <name type="synonym">Diphyllobothrium latum</name>
    <dbReference type="NCBI Taxonomy" id="60516"/>
    <lineage>
        <taxon>Eukaryota</taxon>
        <taxon>Metazoa</taxon>
        <taxon>Spiralia</taxon>
        <taxon>Lophotrochozoa</taxon>
        <taxon>Platyhelminthes</taxon>
        <taxon>Cestoda</taxon>
        <taxon>Eucestoda</taxon>
        <taxon>Diphyllobothriidea</taxon>
        <taxon>Diphyllobothriidae</taxon>
        <taxon>Dibothriocephalus</taxon>
    </lineage>
</organism>
<dbReference type="SUPFAM" id="SSF52777">
    <property type="entry name" value="CoA-dependent acyltransferases"/>
    <property type="match status" value="1"/>
</dbReference>
<dbReference type="InterPro" id="IPR045257">
    <property type="entry name" value="E2/Pdx1"/>
</dbReference>
<evidence type="ECO:0000313" key="3">
    <source>
        <dbReference type="EMBL" id="VDN38875.1"/>
    </source>
</evidence>
<evidence type="ECO:0000256" key="1">
    <source>
        <dbReference type="SAM" id="Phobius"/>
    </source>
</evidence>
<protein>
    <recommendedName>
        <fullName evidence="2">2-oxoacid dehydrogenase acyltransferase catalytic domain-containing protein</fullName>
    </recommendedName>
</protein>
<dbReference type="PANTHER" id="PTHR23151">
    <property type="entry name" value="DIHYDROLIPOAMIDE ACETYL/SUCCINYL-TRANSFERASE-RELATED"/>
    <property type="match status" value="1"/>
</dbReference>
<dbReference type="EMBL" id="UYRU01094126">
    <property type="protein sequence ID" value="VDN38875.1"/>
    <property type="molecule type" value="Genomic_DNA"/>
</dbReference>
<feature type="transmembrane region" description="Helical" evidence="1">
    <location>
        <begin position="97"/>
        <end position="125"/>
    </location>
</feature>
<keyword evidence="1" id="KW-0812">Transmembrane</keyword>
<dbReference type="GO" id="GO:0016746">
    <property type="term" value="F:acyltransferase activity"/>
    <property type="evidence" value="ECO:0007669"/>
    <property type="project" value="InterPro"/>
</dbReference>
<sequence length="127" mass="14495">MRATIAKRLSESKATIPHTYTRTKVRVDRLFAIQKAVNKVIAPNKISVNDLIVKACAFGLRIGFLLKCVDPSKYLVFFHHICLRNAYDRPKSLTSHYLCIFSKSCVGIAICLSLDCFYCQLYLLFML</sequence>
<dbReference type="PANTHER" id="PTHR23151:SF90">
    <property type="entry name" value="DIHYDROLIPOYLLYSINE-RESIDUE ACETYLTRANSFERASE COMPONENT OF PYRUVATE DEHYDROGENASE COMPLEX, MITOCHONDRIAL-RELATED"/>
    <property type="match status" value="1"/>
</dbReference>
<feature type="domain" description="2-oxoacid dehydrogenase acyltransferase catalytic" evidence="2">
    <location>
        <begin position="1"/>
        <end position="91"/>
    </location>
</feature>
<dbReference type="Gene3D" id="3.30.559.10">
    <property type="entry name" value="Chloramphenicol acetyltransferase-like domain"/>
    <property type="match status" value="1"/>
</dbReference>
<keyword evidence="1" id="KW-0472">Membrane</keyword>
<gene>
    <name evidence="3" type="ORF">DILT_LOCUS17705</name>
</gene>
<reference evidence="3 4" key="1">
    <citation type="submission" date="2018-11" db="EMBL/GenBank/DDBJ databases">
        <authorList>
            <consortium name="Pathogen Informatics"/>
        </authorList>
    </citation>
    <scope>NUCLEOTIDE SEQUENCE [LARGE SCALE GENOMIC DNA]</scope>
</reference>
<accession>A0A3P7N912</accession>
<evidence type="ECO:0000259" key="2">
    <source>
        <dbReference type="Pfam" id="PF00198"/>
    </source>
</evidence>
<name>A0A3P7N912_DIBLA</name>
<dbReference type="Proteomes" id="UP000281553">
    <property type="component" value="Unassembled WGS sequence"/>
</dbReference>
<dbReference type="AlphaFoldDB" id="A0A3P7N912"/>
<dbReference type="GO" id="GO:0006086">
    <property type="term" value="P:pyruvate decarboxylation to acetyl-CoA"/>
    <property type="evidence" value="ECO:0007669"/>
    <property type="project" value="InterPro"/>
</dbReference>